<dbReference type="GO" id="GO:0031966">
    <property type="term" value="C:mitochondrial membrane"/>
    <property type="evidence" value="ECO:0007669"/>
    <property type="project" value="UniProtKB-SubCell"/>
</dbReference>
<organism evidence="17">
    <name type="scientific">Paraglypturus tonganus</name>
    <name type="common">nomen nudum</name>
    <dbReference type="NCBI Taxonomy" id="1519029"/>
    <lineage>
        <taxon>Eukaryota</taxon>
        <taxon>Metazoa</taxon>
        <taxon>Ecdysozoa</taxon>
        <taxon>Arthropoda</taxon>
        <taxon>Crustacea</taxon>
        <taxon>Multicrustacea</taxon>
        <taxon>Malacostraca</taxon>
        <taxon>Eumalacostraca</taxon>
        <taxon>Eucarida</taxon>
        <taxon>Decapoda</taxon>
        <taxon>Pleocyemata</taxon>
        <taxon>Axiidea</taxon>
        <taxon>Callianassidae</taxon>
        <taxon>Paraglypturus</taxon>
    </lineage>
</organism>
<accession>A0A0U1WND0</accession>
<evidence type="ECO:0000256" key="11">
    <source>
        <dbReference type="ARBA" id="ARBA00023027"/>
    </source>
</evidence>
<evidence type="ECO:0000256" key="2">
    <source>
        <dbReference type="ARBA" id="ARBA00005698"/>
    </source>
</evidence>
<reference evidence="17" key="2">
    <citation type="submission" date="2014-05" db="EMBL/GenBank/DDBJ databases">
        <authorList>
            <person name="Chronopoulou M."/>
        </authorList>
    </citation>
    <scope>NUCLEOTIDE SEQUENCE</scope>
</reference>
<keyword evidence="8" id="KW-1278">Translocase</keyword>
<dbReference type="RefSeq" id="YP_009050449.1">
    <property type="nucleotide sequence ID" value="NC_024651.1"/>
</dbReference>
<evidence type="ECO:0000256" key="9">
    <source>
        <dbReference type="ARBA" id="ARBA00022982"/>
    </source>
</evidence>
<dbReference type="PANTHER" id="PTHR11435:SF1">
    <property type="entry name" value="NADH-UBIQUINONE OXIDOREDUCTASE CHAIN 6"/>
    <property type="match status" value="1"/>
</dbReference>
<evidence type="ECO:0000256" key="15">
    <source>
        <dbReference type="ARBA" id="ARBA00049551"/>
    </source>
</evidence>
<keyword evidence="10 16" id="KW-1133">Transmembrane helix</keyword>
<feature type="transmembrane region" description="Helical" evidence="16">
    <location>
        <begin position="129"/>
        <end position="153"/>
    </location>
</feature>
<evidence type="ECO:0000256" key="6">
    <source>
        <dbReference type="ARBA" id="ARBA00022660"/>
    </source>
</evidence>
<feature type="transmembrane region" description="Helical" evidence="16">
    <location>
        <begin position="81"/>
        <end position="100"/>
    </location>
</feature>
<dbReference type="EC" id="7.1.1.2" evidence="3"/>
<dbReference type="GeneID" id="20004746"/>
<evidence type="ECO:0000256" key="12">
    <source>
        <dbReference type="ARBA" id="ARBA00023128"/>
    </source>
</evidence>
<keyword evidence="13 16" id="KW-0472">Membrane</keyword>
<evidence type="ECO:0000313" key="17">
    <source>
        <dbReference type="EMBL" id="AIG22703.1"/>
    </source>
</evidence>
<geneLocation type="mitochondrion" evidence="17"/>
<evidence type="ECO:0000256" key="1">
    <source>
        <dbReference type="ARBA" id="ARBA00004225"/>
    </source>
</evidence>
<name>A0A0U1WND0_9EUCA</name>
<dbReference type="PANTHER" id="PTHR11435">
    <property type="entry name" value="NADH UBIQUINONE OXIDOREDUCTASE SUBUNIT ND6"/>
    <property type="match status" value="1"/>
</dbReference>
<feature type="transmembrane region" description="Helical" evidence="16">
    <location>
        <begin position="46"/>
        <end position="69"/>
    </location>
</feature>
<dbReference type="CTD" id="4541"/>
<gene>
    <name evidence="17" type="primary">ND6</name>
</gene>
<evidence type="ECO:0000256" key="3">
    <source>
        <dbReference type="ARBA" id="ARBA00012944"/>
    </source>
</evidence>
<evidence type="ECO:0000256" key="4">
    <source>
        <dbReference type="ARBA" id="ARBA00021095"/>
    </source>
</evidence>
<evidence type="ECO:0000256" key="10">
    <source>
        <dbReference type="ARBA" id="ARBA00022989"/>
    </source>
</evidence>
<keyword evidence="5" id="KW-0813">Transport</keyword>
<reference evidence="17" key="1">
    <citation type="journal article" date="2014" name="Mitochondrial DNA">
        <title>Complete mitochondrial genome of the hydrothermal vent ghost shrimp Paraglypturus tonganus (Crustacea, Axiidea, Callianassidae).</title>
        <authorList>
            <person name="Kim S.J."/>
            <person name="Kim J."/>
            <person name="Ahn D.H."/>
            <person name="Ju S.J."/>
            <person name="Min G.S."/>
            <person name="Kim S."/>
        </authorList>
    </citation>
    <scope>NUCLEOTIDE SEQUENCE</scope>
</reference>
<evidence type="ECO:0000256" key="13">
    <source>
        <dbReference type="ARBA" id="ARBA00023136"/>
    </source>
</evidence>
<dbReference type="AlphaFoldDB" id="A0A0U1WND0"/>
<keyword evidence="7 16" id="KW-0812">Transmembrane</keyword>
<sequence>MLLLFTPLFIFLNLLFMRLFHPLSMGLALLLQTCLVCVSSGLMALSFWFSYVLFLVFLGGMLVLFIYVASLASNESFKLSMTGLVFFVISALCMLLFFMLDMMGVSVKFFIESSDFSGVYSNMDLVSLIYGKSVMIFTLYVVLYLLLTLFAVVEITGSYFGPLRVSV</sequence>
<evidence type="ECO:0000256" key="5">
    <source>
        <dbReference type="ARBA" id="ARBA00022448"/>
    </source>
</evidence>
<evidence type="ECO:0000256" key="7">
    <source>
        <dbReference type="ARBA" id="ARBA00022692"/>
    </source>
</evidence>
<comment type="subcellular location">
    <subcellularLocation>
        <location evidence="1">Mitochondrion membrane</location>
        <topology evidence="1">Multi-pass membrane protein</topology>
    </subcellularLocation>
</comment>
<dbReference type="InterPro" id="IPR050269">
    <property type="entry name" value="ComplexI_Subunit6"/>
</dbReference>
<dbReference type="EMBL" id="KJ820739">
    <property type="protein sequence ID" value="AIG22703.1"/>
    <property type="molecule type" value="Genomic_DNA"/>
</dbReference>
<protein>
    <recommendedName>
        <fullName evidence="4">NADH-ubiquinone oxidoreductase chain 6</fullName>
        <ecNumber evidence="3">7.1.1.2</ecNumber>
    </recommendedName>
    <alternativeName>
        <fullName evidence="14">NADH dehydrogenase subunit 6</fullName>
    </alternativeName>
</protein>
<keyword evidence="12 17" id="KW-0496">Mitochondrion</keyword>
<keyword evidence="11" id="KW-0520">NAD</keyword>
<proteinExistence type="inferred from homology"/>
<evidence type="ECO:0000256" key="14">
    <source>
        <dbReference type="ARBA" id="ARBA00031019"/>
    </source>
</evidence>
<comment type="catalytic activity">
    <reaction evidence="15">
        <text>a ubiquinone + NADH + 5 H(+)(in) = a ubiquinol + NAD(+) + 4 H(+)(out)</text>
        <dbReference type="Rhea" id="RHEA:29091"/>
        <dbReference type="Rhea" id="RHEA-COMP:9565"/>
        <dbReference type="Rhea" id="RHEA-COMP:9566"/>
        <dbReference type="ChEBI" id="CHEBI:15378"/>
        <dbReference type="ChEBI" id="CHEBI:16389"/>
        <dbReference type="ChEBI" id="CHEBI:17976"/>
        <dbReference type="ChEBI" id="CHEBI:57540"/>
        <dbReference type="ChEBI" id="CHEBI:57945"/>
        <dbReference type="EC" id="7.1.1.2"/>
    </reaction>
</comment>
<keyword evidence="9" id="KW-0249">Electron transport</keyword>
<comment type="similarity">
    <text evidence="2">Belongs to the complex I subunit 6 family.</text>
</comment>
<dbReference type="GO" id="GO:0008137">
    <property type="term" value="F:NADH dehydrogenase (ubiquinone) activity"/>
    <property type="evidence" value="ECO:0007669"/>
    <property type="project" value="UniProtKB-EC"/>
</dbReference>
<evidence type="ECO:0000256" key="16">
    <source>
        <dbReference type="SAM" id="Phobius"/>
    </source>
</evidence>
<evidence type="ECO:0000256" key="8">
    <source>
        <dbReference type="ARBA" id="ARBA00022967"/>
    </source>
</evidence>
<keyword evidence="6" id="KW-0679">Respiratory chain</keyword>